<protein>
    <submittedName>
        <fullName evidence="2">Tetratricopeptide repeat protein</fullName>
    </submittedName>
</protein>
<dbReference type="AlphaFoldDB" id="A0A2N9YDP1"/>
<dbReference type="EMBL" id="CP018889">
    <property type="protein sequence ID" value="AUI68601.1"/>
    <property type="molecule type" value="Genomic_DNA"/>
</dbReference>
<keyword evidence="1" id="KW-0802">TPR repeat</keyword>
<dbReference type="Proteomes" id="UP000234271">
    <property type="component" value="Chromosome"/>
</dbReference>
<proteinExistence type="predicted"/>
<dbReference type="RefSeq" id="WP_062154695.1">
    <property type="nucleotide sequence ID" value="NZ_CP012373.2"/>
</dbReference>
<dbReference type="SMART" id="SM00028">
    <property type="entry name" value="TPR"/>
    <property type="match status" value="4"/>
</dbReference>
<sequence length="668" mass="74471">MSLLMDALHQVEHIKLGKPTYGSHENTDTLQWDDSIFNVVPSPTTEDIPPVALASTLTDETHVLEWNQDIIPSAASLVIQVDHEPYSSIPPVKQAIDDKSDLDLIWDEHLTTTIFEEQQVLNDWQMPFDAPVTTTNNSLSTQQQVKNIEENEDVLFLTDDDDELSLPVSETVTYQPENASSSEQVTETLLWDIALLPPKTNTTDTHLANTSQTFDESVEAEDELFLVDENSESTLSEPIVSTQQSEKTSLPEFEQTADTLLWDAALLTAVTPTEIKPNATDLTWDEALFAHENATIADKQHSVHRILSATAQPRSTQHYGLFAVLGCLLAVGGGIAYYNNMLHFNLPSLQADTTHTSIPLQAHARSNFPLPSTQTTITTESIITEQPLIQPATAQLNTHTALASLEKVIKFTTSPLNLFAPKADKPAKKPPVSEAIYKPSEPPRQIAVETDTIKIRRSVANKSNISTDLTNGYTAFKQGNDNAAYQYYRTVLQQDENNRDALLGMAAIASKQAQPALARQYYQRILRQYPQDRIAQAGLIAVLPEQDIEQQKNQLNLLLRETPQSAYLHFSLGNLYVKQGQWRTAQESYFEAYRYDKKQADYAYNLAVSLEHINQPALALSYYMQAVALAAQQSVSFDIQTTQQHIIELNTYAATQQTSALSELATQQ</sequence>
<dbReference type="PANTHER" id="PTHR44998:SF1">
    <property type="entry name" value="UDP-N-ACETYLGLUCOSAMINE--PEPTIDE N-ACETYLGLUCOSAMINYLTRANSFERASE 110 KDA SUBUNIT"/>
    <property type="match status" value="1"/>
</dbReference>
<dbReference type="Pfam" id="PF14559">
    <property type="entry name" value="TPR_19"/>
    <property type="match status" value="1"/>
</dbReference>
<evidence type="ECO:0000313" key="2">
    <source>
        <dbReference type="EMBL" id="AUI68601.1"/>
    </source>
</evidence>
<dbReference type="Pfam" id="PF13432">
    <property type="entry name" value="TPR_16"/>
    <property type="match status" value="1"/>
</dbReference>
<organism evidence="2 3">
    <name type="scientific">Beggiatoa leptomitoformis</name>
    <dbReference type="NCBI Taxonomy" id="288004"/>
    <lineage>
        <taxon>Bacteria</taxon>
        <taxon>Pseudomonadati</taxon>
        <taxon>Pseudomonadota</taxon>
        <taxon>Gammaproteobacteria</taxon>
        <taxon>Thiotrichales</taxon>
        <taxon>Thiotrichaceae</taxon>
        <taxon>Beggiatoa</taxon>
    </lineage>
</organism>
<accession>A0A2N9YDP1</accession>
<dbReference type="InterPro" id="IPR019734">
    <property type="entry name" value="TPR_rpt"/>
</dbReference>
<dbReference type="SUPFAM" id="SSF48452">
    <property type="entry name" value="TPR-like"/>
    <property type="match status" value="1"/>
</dbReference>
<gene>
    <name evidence="2" type="ORF">BLE401_07700</name>
</gene>
<keyword evidence="3" id="KW-1185">Reference proteome</keyword>
<dbReference type="Gene3D" id="1.25.40.10">
    <property type="entry name" value="Tetratricopeptide repeat domain"/>
    <property type="match status" value="2"/>
</dbReference>
<feature type="repeat" description="TPR" evidence="1">
    <location>
        <begin position="566"/>
        <end position="599"/>
    </location>
</feature>
<dbReference type="PROSITE" id="PS50005">
    <property type="entry name" value="TPR"/>
    <property type="match status" value="1"/>
</dbReference>
<dbReference type="PANTHER" id="PTHR44998">
    <property type="match status" value="1"/>
</dbReference>
<dbReference type="OrthoDB" id="5612599at2"/>
<evidence type="ECO:0000256" key="1">
    <source>
        <dbReference type="PROSITE-ProRule" id="PRU00339"/>
    </source>
</evidence>
<reference evidence="3" key="1">
    <citation type="submission" date="2016-12" db="EMBL/GenBank/DDBJ databases">
        <title>Complete Genome Sequence of Beggiatoa leptomitiformis D-401.</title>
        <authorList>
            <person name="Fomenkov A."/>
            <person name="Vincze T."/>
            <person name="Grabovich M."/>
            <person name="Anton B.P."/>
            <person name="Dubinina G."/>
            <person name="Orlova M."/>
            <person name="Belousova E."/>
            <person name="Roberts R.J."/>
        </authorList>
    </citation>
    <scope>NUCLEOTIDE SEQUENCE [LARGE SCALE GENOMIC DNA]</scope>
    <source>
        <strain evidence="3">D-401</strain>
    </source>
</reference>
<evidence type="ECO:0000313" key="3">
    <source>
        <dbReference type="Proteomes" id="UP000234271"/>
    </source>
</evidence>
<name>A0A2N9YDP1_9GAMM</name>
<dbReference type="InterPro" id="IPR011990">
    <property type="entry name" value="TPR-like_helical_dom_sf"/>
</dbReference>